<dbReference type="EMBL" id="JYNE01000028">
    <property type="protein sequence ID" value="KNH00765.1"/>
    <property type="molecule type" value="Genomic_DNA"/>
</dbReference>
<dbReference type="InterPro" id="IPR027372">
    <property type="entry name" value="Phytase-like_dom"/>
</dbReference>
<protein>
    <recommendedName>
        <fullName evidence="2">Phytase-like domain-containing protein</fullName>
    </recommendedName>
</protein>
<feature type="chain" id="PRO_5005554618" description="Phytase-like domain-containing protein" evidence="1">
    <location>
        <begin position="24"/>
        <end position="326"/>
    </location>
</feature>
<evidence type="ECO:0000256" key="1">
    <source>
        <dbReference type="SAM" id="SignalP"/>
    </source>
</evidence>
<organism evidence="3 4">
    <name type="scientific">Qipengyuania citrea LAMA 915</name>
    <dbReference type="NCBI Taxonomy" id="1306953"/>
    <lineage>
        <taxon>Bacteria</taxon>
        <taxon>Pseudomonadati</taxon>
        <taxon>Pseudomonadota</taxon>
        <taxon>Alphaproteobacteria</taxon>
        <taxon>Sphingomonadales</taxon>
        <taxon>Erythrobacteraceae</taxon>
        <taxon>Qipengyuania</taxon>
    </lineage>
</organism>
<dbReference type="STRING" id="1306953.J121_1386"/>
<evidence type="ECO:0000313" key="4">
    <source>
        <dbReference type="Proteomes" id="UP000037446"/>
    </source>
</evidence>
<dbReference type="AlphaFoldDB" id="A0A0L1K9M9"/>
<accession>A0A0L1K9M9</accession>
<evidence type="ECO:0000313" key="3">
    <source>
        <dbReference type="EMBL" id="KNH00765.1"/>
    </source>
</evidence>
<evidence type="ECO:0000259" key="2">
    <source>
        <dbReference type="Pfam" id="PF13449"/>
    </source>
</evidence>
<dbReference type="Pfam" id="PF13449">
    <property type="entry name" value="Phytase-like"/>
    <property type="match status" value="1"/>
</dbReference>
<proteinExistence type="predicted"/>
<feature type="domain" description="Phytase-like" evidence="2">
    <location>
        <begin position="64"/>
        <end position="305"/>
    </location>
</feature>
<dbReference type="PATRIC" id="fig|1306953.7.peg.1426"/>
<gene>
    <name evidence="3" type="ORF">J121_1386</name>
</gene>
<reference evidence="4" key="1">
    <citation type="submission" date="2015-02" db="EMBL/GenBank/DDBJ databases">
        <authorList>
            <person name="Lima A.O."/>
            <person name="Cabral A."/>
            <person name="Porto L.M."/>
            <person name="Silva M.A."/>
        </authorList>
    </citation>
    <scope>NUCLEOTIDE SEQUENCE [LARGE SCALE GENOMIC DNA]</scope>
    <source>
        <strain evidence="4">LAMA 915</strain>
    </source>
</reference>
<dbReference type="PIRSF" id="PIRSF031900">
    <property type="entry name" value="UCP031900"/>
    <property type="match status" value="1"/>
</dbReference>
<dbReference type="InterPro" id="IPR011041">
    <property type="entry name" value="Quinoprot_gluc/sorb_DH_b-prop"/>
</dbReference>
<dbReference type="SUPFAM" id="SSF50952">
    <property type="entry name" value="Soluble quinoprotein glucose dehydrogenase"/>
    <property type="match status" value="1"/>
</dbReference>
<sequence length="326" mass="35964">MRPKRLLLAAALTVALAPGTWLRSPPPPRALQPDVTLTPIAAQQRTAGPFTLLGAWELAGDRLRFGGISALVALPDGRFLAGSDTGRKLEFHRPDGGRRTGLFSAFEPSETSYKMGRDLESLAVDPETGTVWAGYEYREAIVRLDAAFRPDKEVRPALMADWASNSGVESLVRLADGRFLAIEERSRRWRGSRHMAVLFSGDPVEDDNPQSVVVDIPAGYRPVDAAPVGKGRALVLLRRLDWGIPLGFETAIAELDVDAPDDDGIVTARLLAELGKTIPRDNYEGLTLTEDADGQHVWLISDDNFMSFQRTLLLKLRWQTREKARE</sequence>
<dbReference type="Proteomes" id="UP000037446">
    <property type="component" value="Unassembled WGS sequence"/>
</dbReference>
<name>A0A0L1K9M9_9SPHN</name>
<comment type="caution">
    <text evidence="3">The sequence shown here is derived from an EMBL/GenBank/DDBJ whole genome shotgun (WGS) entry which is preliminary data.</text>
</comment>
<feature type="signal peptide" evidence="1">
    <location>
        <begin position="1"/>
        <end position="23"/>
    </location>
</feature>
<keyword evidence="1" id="KW-0732">Signal</keyword>
<dbReference type="RefSeq" id="WP_050601533.1">
    <property type="nucleotide sequence ID" value="NZ_JYNE01000028.1"/>
</dbReference>
<dbReference type="InterPro" id="IPR014567">
    <property type="entry name" value="UCP031900"/>
</dbReference>